<dbReference type="GO" id="GO:0003774">
    <property type="term" value="F:cytoskeletal motor activity"/>
    <property type="evidence" value="ECO:0007669"/>
    <property type="project" value="InterPro"/>
</dbReference>
<dbReference type="GO" id="GO:0071973">
    <property type="term" value="P:bacterial-type flagellum-dependent cell motility"/>
    <property type="evidence" value="ECO:0007669"/>
    <property type="project" value="InterPro"/>
</dbReference>
<evidence type="ECO:0000256" key="3">
    <source>
        <dbReference type="ARBA" id="ARBA00021897"/>
    </source>
</evidence>
<evidence type="ECO:0000256" key="4">
    <source>
        <dbReference type="ARBA" id="ARBA00022475"/>
    </source>
</evidence>
<dbReference type="InterPro" id="IPR001543">
    <property type="entry name" value="FliN-like_C"/>
</dbReference>
<keyword evidence="4" id="KW-1003">Cell membrane</keyword>
<evidence type="ECO:0000256" key="1">
    <source>
        <dbReference type="ARBA" id="ARBA00004413"/>
    </source>
</evidence>
<dbReference type="OrthoDB" id="9773459at2"/>
<name>A0A517SSV5_9BACT</name>
<sequence>MTDNPAGTPEQDTAATDQAEAPGGASVATEEATPPSNDPVESVPDFEPLQASSPRSTRNPEFSRFSGVHVKLIAELGRTEMTLQSLLELSEGAVVELNRSITAPVELVAQGVPLGNGEVVVIDDQFAVRIKEIYPN</sequence>
<dbReference type="InterPro" id="IPR036429">
    <property type="entry name" value="SpoA-like_sf"/>
</dbReference>
<feature type="compositionally biased region" description="Polar residues" evidence="8">
    <location>
        <begin position="1"/>
        <end position="16"/>
    </location>
</feature>
<keyword evidence="10" id="KW-0966">Cell projection</keyword>
<evidence type="ECO:0000256" key="6">
    <source>
        <dbReference type="ARBA" id="ARBA00022779"/>
    </source>
</evidence>
<reference evidence="10 11" key="1">
    <citation type="submission" date="2019-02" db="EMBL/GenBank/DDBJ databases">
        <title>Deep-cultivation of Planctomycetes and their phenomic and genomic characterization uncovers novel biology.</title>
        <authorList>
            <person name="Wiegand S."/>
            <person name="Jogler M."/>
            <person name="Boedeker C."/>
            <person name="Pinto D."/>
            <person name="Vollmers J."/>
            <person name="Rivas-Marin E."/>
            <person name="Kohn T."/>
            <person name="Peeters S.H."/>
            <person name="Heuer A."/>
            <person name="Rast P."/>
            <person name="Oberbeckmann S."/>
            <person name="Bunk B."/>
            <person name="Jeske O."/>
            <person name="Meyerdierks A."/>
            <person name="Storesund J.E."/>
            <person name="Kallscheuer N."/>
            <person name="Luecker S."/>
            <person name="Lage O.M."/>
            <person name="Pohl T."/>
            <person name="Merkel B.J."/>
            <person name="Hornburger P."/>
            <person name="Mueller R.-W."/>
            <person name="Bruemmer F."/>
            <person name="Labrenz M."/>
            <person name="Spormann A.M."/>
            <person name="Op den Camp H."/>
            <person name="Overmann J."/>
            <person name="Amann R."/>
            <person name="Jetten M.S.M."/>
            <person name="Mascher T."/>
            <person name="Medema M.H."/>
            <person name="Devos D.P."/>
            <person name="Kaster A.-K."/>
            <person name="Ovreas L."/>
            <person name="Rohde M."/>
            <person name="Galperin M.Y."/>
            <person name="Jogler C."/>
        </authorList>
    </citation>
    <scope>NUCLEOTIDE SEQUENCE [LARGE SCALE GENOMIC DNA]</scope>
    <source>
        <strain evidence="10 11">SV_7m_r</strain>
    </source>
</reference>
<keyword evidence="7" id="KW-0472">Membrane</keyword>
<dbReference type="EMBL" id="CP036272">
    <property type="protein sequence ID" value="QDT59205.1"/>
    <property type="molecule type" value="Genomic_DNA"/>
</dbReference>
<dbReference type="InterPro" id="IPR051469">
    <property type="entry name" value="FliN/MopA/SpaO"/>
</dbReference>
<keyword evidence="10" id="KW-0969">Cilium</keyword>
<dbReference type="PANTHER" id="PTHR43484">
    <property type="match status" value="1"/>
</dbReference>
<evidence type="ECO:0000256" key="2">
    <source>
        <dbReference type="ARBA" id="ARBA00009226"/>
    </source>
</evidence>
<dbReference type="RefSeq" id="WP_145270925.1">
    <property type="nucleotide sequence ID" value="NZ_CP036272.1"/>
</dbReference>
<evidence type="ECO:0000256" key="8">
    <source>
        <dbReference type="SAM" id="MobiDB-lite"/>
    </source>
</evidence>
<evidence type="ECO:0000313" key="11">
    <source>
        <dbReference type="Proteomes" id="UP000315003"/>
    </source>
</evidence>
<dbReference type="PRINTS" id="PR00956">
    <property type="entry name" value="FLGMOTORFLIN"/>
</dbReference>
<feature type="compositionally biased region" description="Polar residues" evidence="8">
    <location>
        <begin position="50"/>
        <end position="60"/>
    </location>
</feature>
<dbReference type="Proteomes" id="UP000315003">
    <property type="component" value="Chromosome"/>
</dbReference>
<keyword evidence="5" id="KW-0145">Chemotaxis</keyword>
<evidence type="ECO:0000256" key="5">
    <source>
        <dbReference type="ARBA" id="ARBA00022500"/>
    </source>
</evidence>
<protein>
    <recommendedName>
        <fullName evidence="3">Flagellar motor switch protein FliN</fullName>
    </recommendedName>
</protein>
<feature type="domain" description="Flagellar motor switch protein FliN-like C-terminal" evidence="9">
    <location>
        <begin position="65"/>
        <end position="133"/>
    </location>
</feature>
<feature type="region of interest" description="Disordered" evidence="8">
    <location>
        <begin position="1"/>
        <end position="62"/>
    </location>
</feature>
<dbReference type="GO" id="GO:0009425">
    <property type="term" value="C:bacterial-type flagellum basal body"/>
    <property type="evidence" value="ECO:0007669"/>
    <property type="project" value="InterPro"/>
</dbReference>
<dbReference type="GO" id="GO:0005886">
    <property type="term" value="C:plasma membrane"/>
    <property type="evidence" value="ECO:0007669"/>
    <property type="project" value="UniProtKB-SubCell"/>
</dbReference>
<accession>A0A517SSV5</accession>
<dbReference type="AlphaFoldDB" id="A0A517SSV5"/>
<dbReference type="GO" id="GO:0006935">
    <property type="term" value="P:chemotaxis"/>
    <property type="evidence" value="ECO:0007669"/>
    <property type="project" value="UniProtKB-KW"/>
</dbReference>
<dbReference type="SUPFAM" id="SSF101801">
    <property type="entry name" value="Surface presentation of antigens (SPOA)"/>
    <property type="match status" value="1"/>
</dbReference>
<keyword evidence="6" id="KW-0283">Flagellar rotation</keyword>
<evidence type="ECO:0000256" key="7">
    <source>
        <dbReference type="ARBA" id="ARBA00023136"/>
    </source>
</evidence>
<keyword evidence="11" id="KW-1185">Reference proteome</keyword>
<dbReference type="PANTHER" id="PTHR43484:SF1">
    <property type="entry name" value="FLAGELLAR MOTOR SWITCH PROTEIN FLIN"/>
    <property type="match status" value="1"/>
</dbReference>
<dbReference type="InterPro" id="IPR001172">
    <property type="entry name" value="FliN_T3SS_HrcQb"/>
</dbReference>
<organism evidence="10 11">
    <name type="scientific">Stieleria bergensis</name>
    <dbReference type="NCBI Taxonomy" id="2528025"/>
    <lineage>
        <taxon>Bacteria</taxon>
        <taxon>Pseudomonadati</taxon>
        <taxon>Planctomycetota</taxon>
        <taxon>Planctomycetia</taxon>
        <taxon>Pirellulales</taxon>
        <taxon>Pirellulaceae</taxon>
        <taxon>Stieleria</taxon>
    </lineage>
</organism>
<evidence type="ECO:0000259" key="9">
    <source>
        <dbReference type="Pfam" id="PF01052"/>
    </source>
</evidence>
<dbReference type="Gene3D" id="2.30.330.10">
    <property type="entry name" value="SpoA-like"/>
    <property type="match status" value="1"/>
</dbReference>
<dbReference type="Pfam" id="PF01052">
    <property type="entry name" value="FliMN_C"/>
    <property type="match status" value="1"/>
</dbReference>
<gene>
    <name evidence="10" type="primary">fliN</name>
    <name evidence="10" type="ORF">SV7mr_17120</name>
</gene>
<comment type="subcellular location">
    <subcellularLocation>
        <location evidence="1">Cell membrane</location>
        <topology evidence="1">Peripheral membrane protein</topology>
        <orientation evidence="1">Cytoplasmic side</orientation>
    </subcellularLocation>
</comment>
<evidence type="ECO:0000313" key="10">
    <source>
        <dbReference type="EMBL" id="QDT59205.1"/>
    </source>
</evidence>
<keyword evidence="10" id="KW-0282">Flagellum</keyword>
<comment type="similarity">
    <text evidence="2">Belongs to the FliN/MopA/SpaO family.</text>
</comment>
<proteinExistence type="inferred from homology"/>